<dbReference type="AlphaFoldDB" id="A0A5C6FSU7"/>
<proteinExistence type="predicted"/>
<dbReference type="Gene3D" id="3.30.70.20">
    <property type="match status" value="1"/>
</dbReference>
<evidence type="ECO:0000259" key="1">
    <source>
        <dbReference type="PROSITE" id="PS51085"/>
    </source>
</evidence>
<reference evidence="2 3" key="1">
    <citation type="submission" date="2019-02" db="EMBL/GenBank/DDBJ databases">
        <title>Deep-cultivation of Planctomycetes and their phenomic and genomic characterization uncovers novel biology.</title>
        <authorList>
            <person name="Wiegand S."/>
            <person name="Jogler M."/>
            <person name="Boedeker C."/>
            <person name="Pinto D."/>
            <person name="Vollmers J."/>
            <person name="Rivas-Marin E."/>
            <person name="Kohn T."/>
            <person name="Peeters S.H."/>
            <person name="Heuer A."/>
            <person name="Rast P."/>
            <person name="Oberbeckmann S."/>
            <person name="Bunk B."/>
            <person name="Jeske O."/>
            <person name="Meyerdierks A."/>
            <person name="Storesund J.E."/>
            <person name="Kallscheuer N."/>
            <person name="Luecker S."/>
            <person name="Lage O.M."/>
            <person name="Pohl T."/>
            <person name="Merkel B.J."/>
            <person name="Hornburger P."/>
            <person name="Mueller R.-W."/>
            <person name="Bruemmer F."/>
            <person name="Labrenz M."/>
            <person name="Spormann A.M."/>
            <person name="Op Den Camp H."/>
            <person name="Overmann J."/>
            <person name="Amann R."/>
            <person name="Jetten M.S.M."/>
            <person name="Mascher T."/>
            <person name="Medema M.H."/>
            <person name="Devos D.P."/>
            <person name="Kaster A.-K."/>
            <person name="Ovreas L."/>
            <person name="Rohde M."/>
            <person name="Galperin M.Y."/>
            <person name="Jogler C."/>
        </authorList>
    </citation>
    <scope>NUCLEOTIDE SEQUENCE [LARGE SCALE GENOMIC DNA]</scope>
    <source>
        <strain evidence="2 3">V7</strain>
    </source>
</reference>
<dbReference type="OrthoDB" id="9803192at2"/>
<dbReference type="SUPFAM" id="SSF51971">
    <property type="entry name" value="Nucleotide-binding domain"/>
    <property type="match status" value="1"/>
</dbReference>
<evidence type="ECO:0000313" key="3">
    <source>
        <dbReference type="Proteomes" id="UP000316476"/>
    </source>
</evidence>
<keyword evidence="2" id="KW-0560">Oxidoreductase</keyword>
<dbReference type="GO" id="GO:0004159">
    <property type="term" value="F:dihydropyrimidine dehydrogenase (NAD+) activity"/>
    <property type="evidence" value="ECO:0007669"/>
    <property type="project" value="UniProtKB-EC"/>
</dbReference>
<dbReference type="InterPro" id="IPR001041">
    <property type="entry name" value="2Fe-2S_ferredoxin-type"/>
</dbReference>
<dbReference type="Pfam" id="PF14691">
    <property type="entry name" value="Fer4_20"/>
    <property type="match status" value="1"/>
</dbReference>
<dbReference type="SUPFAM" id="SSF54862">
    <property type="entry name" value="4Fe-4S ferredoxins"/>
    <property type="match status" value="1"/>
</dbReference>
<gene>
    <name evidence="2" type="primary">preT</name>
    <name evidence="2" type="ORF">V7x_09880</name>
</gene>
<organism evidence="2 3">
    <name type="scientific">Crateriforma conspicua</name>
    <dbReference type="NCBI Taxonomy" id="2527996"/>
    <lineage>
        <taxon>Bacteria</taxon>
        <taxon>Pseudomonadati</taxon>
        <taxon>Planctomycetota</taxon>
        <taxon>Planctomycetia</taxon>
        <taxon>Planctomycetales</taxon>
        <taxon>Planctomycetaceae</taxon>
        <taxon>Crateriforma</taxon>
    </lineage>
</organism>
<dbReference type="Gene3D" id="3.10.20.740">
    <property type="match status" value="1"/>
</dbReference>
<dbReference type="Pfam" id="PF07992">
    <property type="entry name" value="Pyr_redox_2"/>
    <property type="match status" value="1"/>
</dbReference>
<dbReference type="PRINTS" id="PR00419">
    <property type="entry name" value="ADXRDTASE"/>
</dbReference>
<dbReference type="EMBL" id="SJPZ01000001">
    <property type="protein sequence ID" value="TWU65441.1"/>
    <property type="molecule type" value="Genomic_DNA"/>
</dbReference>
<dbReference type="Pfam" id="PF13510">
    <property type="entry name" value="Fer2_4"/>
    <property type="match status" value="1"/>
</dbReference>
<dbReference type="InterPro" id="IPR023753">
    <property type="entry name" value="FAD/NAD-binding_dom"/>
</dbReference>
<dbReference type="InterPro" id="IPR051394">
    <property type="entry name" value="Glutamate_Synthase"/>
</dbReference>
<dbReference type="Proteomes" id="UP000316476">
    <property type="component" value="Unassembled WGS sequence"/>
</dbReference>
<dbReference type="Gene3D" id="3.50.50.60">
    <property type="entry name" value="FAD/NAD(P)-binding domain"/>
    <property type="match status" value="1"/>
</dbReference>
<dbReference type="PANTHER" id="PTHR43100:SF2">
    <property type="entry name" value="BNAA03G19380D PROTEIN"/>
    <property type="match status" value="1"/>
</dbReference>
<dbReference type="PROSITE" id="PS51085">
    <property type="entry name" value="2FE2S_FER_2"/>
    <property type="match status" value="1"/>
</dbReference>
<dbReference type="InterPro" id="IPR036188">
    <property type="entry name" value="FAD/NAD-bd_sf"/>
</dbReference>
<dbReference type="EC" id="1.3.1.1" evidence="2"/>
<sequence length="538" mass="57704">MPTIRIDQTDVVVDPGTTVLEAARSVGIEIPTLCYLKGYDPSASCQVCLVRDVATGRMVPSCATTATDGLQIESESDEVHAARRTALELLLSEHVGDCLAPCHFACPAHMDIPLMLRQIGDQEWSAAIETIKNDIAFPAILGRICTKPCEKGCRRNAADDPVAVCQLKQVVADKDLATGDGYQPEPRIASGKRVAIIGAGLTGLSAAYYLTRLGHRCQVWEKASQPGGRLHALGADALPPAVLASEIQRVRQVGFELTCDRTVQSADEFTTLLDDFDAVLVAWGEGQMQAAQRLGLKTNRKGIQVDRATYATDIDQVFAAGNAVRGNALFVRSTADGKEAAVCIDQYLTLGKMTGITRSFSSRMGKVAPQELGQFVQDAGHAPLATEQLVVDESTGGVDSVTAAKQSGRCLACGCVAHGNCRLEHWASKYNADPGRFGSRQATYEVVGRGGDVLFEPGKCIKCELCIQIASKSKSDLGLSFVGRGFDVRVGVPFDRSWEDAVRSVAQKCVDACPTGAIYFRWRDVDVVDLGESKTESQ</sequence>
<dbReference type="PANTHER" id="PTHR43100">
    <property type="entry name" value="GLUTAMATE SYNTHASE [NADPH] SMALL CHAIN"/>
    <property type="match status" value="1"/>
</dbReference>
<dbReference type="InterPro" id="IPR028261">
    <property type="entry name" value="DPD_II"/>
</dbReference>
<dbReference type="GO" id="GO:0051536">
    <property type="term" value="F:iron-sulfur cluster binding"/>
    <property type="evidence" value="ECO:0007669"/>
    <property type="project" value="InterPro"/>
</dbReference>
<dbReference type="SUPFAM" id="SSF54292">
    <property type="entry name" value="2Fe-2S ferredoxin-like"/>
    <property type="match status" value="1"/>
</dbReference>
<dbReference type="CDD" id="cd00207">
    <property type="entry name" value="fer2"/>
    <property type="match status" value="1"/>
</dbReference>
<protein>
    <submittedName>
        <fullName evidence="2">NAD-dependent dihydropyrimidine dehydrogenase subunit PreT</fullName>
        <ecNumber evidence="2">1.3.1.1</ecNumber>
    </submittedName>
</protein>
<comment type="caution">
    <text evidence="2">The sequence shown here is derived from an EMBL/GenBank/DDBJ whole genome shotgun (WGS) entry which is preliminary data.</text>
</comment>
<evidence type="ECO:0000313" key="2">
    <source>
        <dbReference type="EMBL" id="TWU65441.1"/>
    </source>
</evidence>
<name>A0A5C6FSU7_9PLAN</name>
<dbReference type="InterPro" id="IPR036010">
    <property type="entry name" value="2Fe-2S_ferredoxin-like_sf"/>
</dbReference>
<dbReference type="RefSeq" id="WP_146411467.1">
    <property type="nucleotide sequence ID" value="NZ_SJPZ01000001.1"/>
</dbReference>
<feature type="domain" description="2Fe-2S ferredoxin-type" evidence="1">
    <location>
        <begin position="2"/>
        <end position="78"/>
    </location>
</feature>
<accession>A0A5C6FSU7</accession>